<feature type="chain" id="PRO_5042294072" evidence="3">
    <location>
        <begin position="20"/>
        <end position="627"/>
    </location>
</feature>
<evidence type="ECO:0000256" key="1">
    <source>
        <dbReference type="ARBA" id="ARBA00022669"/>
    </source>
</evidence>
<evidence type="ECO:0000259" key="4">
    <source>
        <dbReference type="PROSITE" id="PS51782"/>
    </source>
</evidence>
<feature type="signal peptide" evidence="3">
    <location>
        <begin position="1"/>
        <end position="19"/>
    </location>
</feature>
<dbReference type="EMBL" id="JAQIZZ010000002">
    <property type="protein sequence ID" value="KAJ5552098.1"/>
    <property type="molecule type" value="Genomic_DNA"/>
</dbReference>
<proteinExistence type="predicted"/>
<accession>A0AAD6D3V8</accession>
<feature type="domain" description="LysM" evidence="4">
    <location>
        <begin position="577"/>
        <end position="624"/>
    </location>
</feature>
<dbReference type="CDD" id="cd00118">
    <property type="entry name" value="LysM"/>
    <property type="match status" value="3"/>
</dbReference>
<dbReference type="InterPro" id="IPR018392">
    <property type="entry name" value="LysM"/>
</dbReference>
<dbReference type="PANTHER" id="PTHR34997:SF1">
    <property type="entry name" value="PEPTIDOGLYCAN-BINDING LYSIN DOMAIN"/>
    <property type="match status" value="1"/>
</dbReference>
<evidence type="ECO:0000313" key="6">
    <source>
        <dbReference type="Proteomes" id="UP001220324"/>
    </source>
</evidence>
<comment type="caution">
    <text evidence="5">The sequence shown here is derived from an EMBL/GenBank/DDBJ whole genome shotgun (WGS) entry which is preliminary data.</text>
</comment>
<evidence type="ECO:0000313" key="5">
    <source>
        <dbReference type="EMBL" id="KAJ5552098.1"/>
    </source>
</evidence>
<protein>
    <submittedName>
        <fullName evidence="5">Peptidoglycan-binding Lysin subgroup</fullName>
    </submittedName>
</protein>
<dbReference type="SMART" id="SM00257">
    <property type="entry name" value="LysM"/>
    <property type="match status" value="4"/>
</dbReference>
<dbReference type="Proteomes" id="UP001220324">
    <property type="component" value="Unassembled WGS sequence"/>
</dbReference>
<reference evidence="5 6" key="1">
    <citation type="journal article" date="2023" name="IMA Fungus">
        <title>Comparative genomic study of the Penicillium genus elucidates a diverse pangenome and 15 lateral gene transfer events.</title>
        <authorList>
            <person name="Petersen C."/>
            <person name="Sorensen T."/>
            <person name="Nielsen M.R."/>
            <person name="Sondergaard T.E."/>
            <person name="Sorensen J.L."/>
            <person name="Fitzpatrick D.A."/>
            <person name="Frisvad J.C."/>
            <person name="Nielsen K.L."/>
        </authorList>
    </citation>
    <scope>NUCLEOTIDE SEQUENCE [LARGE SCALE GENOMIC DNA]</scope>
    <source>
        <strain evidence="5 6">IBT 35679</strain>
    </source>
</reference>
<name>A0AAD6D3V8_9EURO</name>
<keyword evidence="6" id="KW-1185">Reference proteome</keyword>
<dbReference type="GO" id="GO:0008061">
    <property type="term" value="F:chitin binding"/>
    <property type="evidence" value="ECO:0007669"/>
    <property type="project" value="UniProtKB-KW"/>
</dbReference>
<organism evidence="5 6">
    <name type="scientific">Penicillium frequentans</name>
    <dbReference type="NCBI Taxonomy" id="3151616"/>
    <lineage>
        <taxon>Eukaryota</taxon>
        <taxon>Fungi</taxon>
        <taxon>Dikarya</taxon>
        <taxon>Ascomycota</taxon>
        <taxon>Pezizomycotina</taxon>
        <taxon>Eurotiomycetes</taxon>
        <taxon>Eurotiomycetidae</taxon>
        <taxon>Eurotiales</taxon>
        <taxon>Aspergillaceae</taxon>
        <taxon>Penicillium</taxon>
    </lineage>
</organism>
<gene>
    <name evidence="5" type="ORF">N7494_001476</name>
</gene>
<dbReference type="Gene3D" id="3.10.350.10">
    <property type="entry name" value="LysM domain"/>
    <property type="match status" value="4"/>
</dbReference>
<evidence type="ECO:0000256" key="3">
    <source>
        <dbReference type="SAM" id="SignalP"/>
    </source>
</evidence>
<dbReference type="AlphaFoldDB" id="A0AAD6D3V8"/>
<feature type="domain" description="LysM" evidence="4">
    <location>
        <begin position="243"/>
        <end position="288"/>
    </location>
</feature>
<dbReference type="PANTHER" id="PTHR34997">
    <property type="entry name" value="AM15"/>
    <property type="match status" value="1"/>
</dbReference>
<keyword evidence="3" id="KW-0732">Signal</keyword>
<dbReference type="SUPFAM" id="SSF54106">
    <property type="entry name" value="LysM domain"/>
    <property type="match status" value="3"/>
</dbReference>
<dbReference type="PROSITE" id="PS51782">
    <property type="entry name" value="LYSM"/>
    <property type="match status" value="3"/>
</dbReference>
<dbReference type="InterPro" id="IPR052210">
    <property type="entry name" value="LysM1-like"/>
</dbReference>
<feature type="domain" description="LysM" evidence="4">
    <location>
        <begin position="476"/>
        <end position="523"/>
    </location>
</feature>
<dbReference type="InterPro" id="IPR036779">
    <property type="entry name" value="LysM_dom_sf"/>
</dbReference>
<evidence type="ECO:0000256" key="2">
    <source>
        <dbReference type="ARBA" id="ARBA00023026"/>
    </source>
</evidence>
<keyword evidence="2" id="KW-0843">Virulence</keyword>
<dbReference type="Pfam" id="PF01476">
    <property type="entry name" value="LysM"/>
    <property type="match status" value="4"/>
</dbReference>
<keyword evidence="1" id="KW-0147">Chitin-binding</keyword>
<sequence>MGSLSALVVAASYFAVGQAHSISHGRVHNAIHQAHAREVDSNMTFPGVAMFANGTLSTFGLSSTCEDALYQKLDCDGSISSLVTDEYIGSLDNSTTTALLCAASCESSISEFHKSILTRCGDLAVLVPGMPFVTLVEQLWSNWNQSCFVDPTTGENCNDLIASFDNVTSQADISTTDLCSYCYVKKLELMQEDAYSDVYNADWQSAYEYVAATCNITVTDFNATASAFNTSYPVTESACLSGNAYTTKDGDTCDSIALAQGVSAATMYYTNPNILNCSDIITGTSLCLPLTCSEVYSVESNDTCATVAVTNFITLANVINWNSQLTWNCSNLVSPEPYWGSVLCVSPPGGNYTGQALTTTSSTSTTDPVDPPAGVTVANGSTLDCGAWFVNEASLGYNCSDICLDNSIAIHLFVDANPSLNYTTCDSDLVTGDAYCVDPLSGWEYYDSTATNTSTVMAATSPAWPVQTGIASNCDAYYEAQSGDTCDSIITEFGITMTQFLAWNPAISSNCTSGLWVEEDYCVGIVIGSNTGTATATITTSSNNMASTSTSAILSASTSAITPPAPTQSGIPADCSEYYVAQSGDTCAIVETKFGITATQFFAWNPAVSSDCETGFWAEEAYCVSIS</sequence>